<comment type="catalytic activity">
    <reaction evidence="1">
        <text>ATP + protein L-histidine = ADP + protein N-phospho-L-histidine.</text>
        <dbReference type="EC" id="2.7.13.3"/>
    </reaction>
</comment>
<dbReference type="EMBL" id="CP144914">
    <property type="protein sequence ID" value="WWD80623.1"/>
    <property type="molecule type" value="Genomic_DNA"/>
</dbReference>
<dbReference type="GO" id="GO:0005886">
    <property type="term" value="C:plasma membrane"/>
    <property type="evidence" value="ECO:0007669"/>
    <property type="project" value="UniProtKB-SubCell"/>
</dbReference>
<dbReference type="InterPro" id="IPR004358">
    <property type="entry name" value="Sig_transdc_His_kin-like_C"/>
</dbReference>
<dbReference type="SMART" id="SM00304">
    <property type="entry name" value="HAMP"/>
    <property type="match status" value="1"/>
</dbReference>
<dbReference type="PANTHER" id="PTHR45436:SF5">
    <property type="entry name" value="SENSOR HISTIDINE KINASE TRCS"/>
    <property type="match status" value="1"/>
</dbReference>
<dbReference type="Pfam" id="PF00512">
    <property type="entry name" value="HisKA"/>
    <property type="match status" value="1"/>
</dbReference>
<dbReference type="InterPro" id="IPR003661">
    <property type="entry name" value="HisK_dim/P_dom"/>
</dbReference>
<dbReference type="CDD" id="cd00075">
    <property type="entry name" value="HATPase"/>
    <property type="match status" value="1"/>
</dbReference>
<keyword evidence="6" id="KW-0597">Phosphoprotein</keyword>
<feature type="transmembrane region" description="Helical" evidence="15">
    <location>
        <begin position="7"/>
        <end position="30"/>
    </location>
</feature>
<dbReference type="SMART" id="SM00388">
    <property type="entry name" value="HisKA"/>
    <property type="match status" value="1"/>
</dbReference>
<dbReference type="Pfam" id="PF18719">
    <property type="entry name" value="ArlS_N"/>
    <property type="match status" value="1"/>
</dbReference>
<evidence type="ECO:0000256" key="7">
    <source>
        <dbReference type="ARBA" id="ARBA00022679"/>
    </source>
</evidence>
<name>A0A5C7FEJ0_9BACI</name>
<keyword evidence="10 18" id="KW-0418">Kinase</keyword>
<organism evidence="18 19">
    <name type="scientific">Alkalicoccus halolimnae</name>
    <dbReference type="NCBI Taxonomy" id="1667239"/>
    <lineage>
        <taxon>Bacteria</taxon>
        <taxon>Bacillati</taxon>
        <taxon>Bacillota</taxon>
        <taxon>Bacilli</taxon>
        <taxon>Bacillales</taxon>
        <taxon>Bacillaceae</taxon>
        <taxon>Alkalicoccus</taxon>
    </lineage>
</organism>
<dbReference type="InterPro" id="IPR041610">
    <property type="entry name" value="ArlS_N"/>
</dbReference>
<evidence type="ECO:0000256" key="15">
    <source>
        <dbReference type="SAM" id="Phobius"/>
    </source>
</evidence>
<dbReference type="SMART" id="SM00387">
    <property type="entry name" value="HATPase_c"/>
    <property type="match status" value="1"/>
</dbReference>
<keyword evidence="13" id="KW-0902">Two-component regulatory system</keyword>
<dbReference type="GO" id="GO:0000155">
    <property type="term" value="F:phosphorelay sensor kinase activity"/>
    <property type="evidence" value="ECO:0007669"/>
    <property type="project" value="InterPro"/>
</dbReference>
<evidence type="ECO:0000256" key="1">
    <source>
        <dbReference type="ARBA" id="ARBA00000085"/>
    </source>
</evidence>
<dbReference type="Gene3D" id="3.30.565.10">
    <property type="entry name" value="Histidine kinase-like ATPase, C-terminal domain"/>
    <property type="match status" value="1"/>
</dbReference>
<evidence type="ECO:0000256" key="14">
    <source>
        <dbReference type="ARBA" id="ARBA00023136"/>
    </source>
</evidence>
<dbReference type="PROSITE" id="PS50109">
    <property type="entry name" value="HIS_KIN"/>
    <property type="match status" value="1"/>
</dbReference>
<dbReference type="SUPFAM" id="SSF55874">
    <property type="entry name" value="ATPase domain of HSP90 chaperone/DNA topoisomerase II/histidine kinase"/>
    <property type="match status" value="1"/>
</dbReference>
<keyword evidence="19" id="KW-1185">Reference proteome</keyword>
<accession>A0A5C7FEJ0</accession>
<proteinExistence type="predicted"/>
<dbReference type="SUPFAM" id="SSF47384">
    <property type="entry name" value="Homodimeric domain of signal transducing histidine kinase"/>
    <property type="match status" value="1"/>
</dbReference>
<sequence length="456" mass="50434">MNLSRRITLFSTGMLFLLLLLVNAGIYFVFQHNMLQGELDRTLQQGRTVTEAVSSQPGEDPVSYFESYVSGEGMVRIIAPDGSTQLSVTSQNTRLSLIPVFEAEAQSESAESFIFEGERYASARVPLLWEGGAVVTLEVVEPLDMYEQTMQTLRIALIFASLAVLLPSFLAARSLSNFVLRPIKALVATMKQIEAEGTFKKIELKNNGKDELAEMGRTFNHMMDLLKANYEKQQQFVSDASHELKTPLTVIGSYAQLLKRRGSERPEVFEESVEAISSEAERMREMTEQMLALAAGENSALEKESIDLSPVFEKVSVQLGRTREREIEIQAEPGSFVYGNELQLKQLAYLLIENALKYSSEAVRVAVKQKDDSVLASVTDRGVGIAPEDLPHIFERFYRVDKAREREKGGTGLGLAIAESIASSHGGEIQAESVVGLGTTFTVSFPFYRKAGGEGE</sequence>
<evidence type="ECO:0000259" key="16">
    <source>
        <dbReference type="PROSITE" id="PS50109"/>
    </source>
</evidence>
<dbReference type="InterPro" id="IPR036890">
    <property type="entry name" value="HATPase_C_sf"/>
</dbReference>
<keyword evidence="9" id="KW-0547">Nucleotide-binding</keyword>
<evidence type="ECO:0000256" key="6">
    <source>
        <dbReference type="ARBA" id="ARBA00022553"/>
    </source>
</evidence>
<evidence type="ECO:0000256" key="11">
    <source>
        <dbReference type="ARBA" id="ARBA00022840"/>
    </source>
</evidence>
<dbReference type="OrthoDB" id="9786919at2"/>
<evidence type="ECO:0000256" key="3">
    <source>
        <dbReference type="ARBA" id="ARBA00012438"/>
    </source>
</evidence>
<dbReference type="PANTHER" id="PTHR45436">
    <property type="entry name" value="SENSOR HISTIDINE KINASE YKOH"/>
    <property type="match status" value="1"/>
</dbReference>
<evidence type="ECO:0000256" key="10">
    <source>
        <dbReference type="ARBA" id="ARBA00022777"/>
    </source>
</evidence>
<dbReference type="AlphaFoldDB" id="A0A5C7FEJ0"/>
<dbReference type="FunFam" id="1.10.287.130:FF:000001">
    <property type="entry name" value="Two-component sensor histidine kinase"/>
    <property type="match status" value="1"/>
</dbReference>
<dbReference type="Proteomes" id="UP000321816">
    <property type="component" value="Chromosome"/>
</dbReference>
<keyword evidence="8 15" id="KW-0812">Transmembrane</keyword>
<dbReference type="InterPro" id="IPR003594">
    <property type="entry name" value="HATPase_dom"/>
</dbReference>
<keyword evidence="5" id="KW-1003">Cell membrane</keyword>
<evidence type="ECO:0000256" key="5">
    <source>
        <dbReference type="ARBA" id="ARBA00022475"/>
    </source>
</evidence>
<comment type="subcellular location">
    <subcellularLocation>
        <location evidence="2">Cell membrane</location>
        <topology evidence="2">Multi-pass membrane protein</topology>
    </subcellularLocation>
</comment>
<dbReference type="RefSeq" id="WP_147805046.1">
    <property type="nucleotide sequence ID" value="NZ_CP144914.1"/>
</dbReference>
<evidence type="ECO:0000313" key="19">
    <source>
        <dbReference type="Proteomes" id="UP000321816"/>
    </source>
</evidence>
<evidence type="ECO:0000256" key="9">
    <source>
        <dbReference type="ARBA" id="ARBA00022741"/>
    </source>
</evidence>
<gene>
    <name evidence="18" type="ORF">FTX54_003380</name>
</gene>
<reference evidence="18 19" key="1">
    <citation type="submission" date="2024-01" db="EMBL/GenBank/DDBJ databases">
        <title>Complete Genome Sequence of Alkalicoccus halolimnae BZ-SZ-XJ29T, a Moderately Halophilic Bacterium Isolated from a Salt Lake.</title>
        <authorList>
            <person name="Zhao B."/>
        </authorList>
    </citation>
    <scope>NUCLEOTIDE SEQUENCE [LARGE SCALE GENOMIC DNA]</scope>
    <source>
        <strain evidence="18 19">BZ-SZ-XJ29</strain>
    </source>
</reference>
<feature type="domain" description="Histidine kinase" evidence="16">
    <location>
        <begin position="239"/>
        <end position="449"/>
    </location>
</feature>
<keyword evidence="12 15" id="KW-1133">Transmembrane helix</keyword>
<dbReference type="KEGG" id="ahal:FTX54_003380"/>
<keyword evidence="11" id="KW-0067">ATP-binding</keyword>
<evidence type="ECO:0000256" key="4">
    <source>
        <dbReference type="ARBA" id="ARBA00015735"/>
    </source>
</evidence>
<dbReference type="Pfam" id="PF02518">
    <property type="entry name" value="HATPase_c"/>
    <property type="match status" value="1"/>
</dbReference>
<dbReference type="GO" id="GO:0005524">
    <property type="term" value="F:ATP binding"/>
    <property type="evidence" value="ECO:0007669"/>
    <property type="project" value="UniProtKB-KW"/>
</dbReference>
<dbReference type="SUPFAM" id="SSF158472">
    <property type="entry name" value="HAMP domain-like"/>
    <property type="match status" value="1"/>
</dbReference>
<evidence type="ECO:0000256" key="13">
    <source>
        <dbReference type="ARBA" id="ARBA00023012"/>
    </source>
</evidence>
<evidence type="ECO:0000256" key="12">
    <source>
        <dbReference type="ARBA" id="ARBA00022989"/>
    </source>
</evidence>
<evidence type="ECO:0000256" key="2">
    <source>
        <dbReference type="ARBA" id="ARBA00004651"/>
    </source>
</evidence>
<evidence type="ECO:0000259" key="17">
    <source>
        <dbReference type="PROSITE" id="PS50885"/>
    </source>
</evidence>
<dbReference type="Pfam" id="PF00672">
    <property type="entry name" value="HAMP"/>
    <property type="match status" value="1"/>
</dbReference>
<dbReference type="InterPro" id="IPR050428">
    <property type="entry name" value="TCS_sensor_his_kinase"/>
</dbReference>
<dbReference type="CDD" id="cd06225">
    <property type="entry name" value="HAMP"/>
    <property type="match status" value="1"/>
</dbReference>
<dbReference type="PRINTS" id="PR00344">
    <property type="entry name" value="BCTRLSENSOR"/>
</dbReference>
<feature type="domain" description="HAMP" evidence="17">
    <location>
        <begin position="177"/>
        <end position="231"/>
    </location>
</feature>
<dbReference type="Gene3D" id="6.10.340.10">
    <property type="match status" value="1"/>
</dbReference>
<protein>
    <recommendedName>
        <fullName evidence="4">Signal transduction histidine-protein kinase ArlS</fullName>
        <ecNumber evidence="3">2.7.13.3</ecNumber>
    </recommendedName>
</protein>
<dbReference type="InterPro" id="IPR003660">
    <property type="entry name" value="HAMP_dom"/>
</dbReference>
<dbReference type="EC" id="2.7.13.3" evidence="3"/>
<dbReference type="PROSITE" id="PS50885">
    <property type="entry name" value="HAMP"/>
    <property type="match status" value="1"/>
</dbReference>
<dbReference type="FunFam" id="3.30.565.10:FF:000006">
    <property type="entry name" value="Sensor histidine kinase WalK"/>
    <property type="match status" value="1"/>
</dbReference>
<evidence type="ECO:0000313" key="18">
    <source>
        <dbReference type="EMBL" id="WWD80623.1"/>
    </source>
</evidence>
<dbReference type="InterPro" id="IPR036097">
    <property type="entry name" value="HisK_dim/P_sf"/>
</dbReference>
<dbReference type="CDD" id="cd00082">
    <property type="entry name" value="HisKA"/>
    <property type="match status" value="1"/>
</dbReference>
<evidence type="ECO:0000256" key="8">
    <source>
        <dbReference type="ARBA" id="ARBA00022692"/>
    </source>
</evidence>
<keyword evidence="14 15" id="KW-0472">Membrane</keyword>
<keyword evidence="7" id="KW-0808">Transferase</keyword>
<dbReference type="Gene3D" id="1.10.287.130">
    <property type="match status" value="1"/>
</dbReference>
<dbReference type="InterPro" id="IPR005467">
    <property type="entry name" value="His_kinase_dom"/>
</dbReference>